<organism evidence="2 3">
    <name type="scientific">Diplogelasinospora grovesii</name>
    <dbReference type="NCBI Taxonomy" id="303347"/>
    <lineage>
        <taxon>Eukaryota</taxon>
        <taxon>Fungi</taxon>
        <taxon>Dikarya</taxon>
        <taxon>Ascomycota</taxon>
        <taxon>Pezizomycotina</taxon>
        <taxon>Sordariomycetes</taxon>
        <taxon>Sordariomycetidae</taxon>
        <taxon>Sordariales</taxon>
        <taxon>Diplogelasinosporaceae</taxon>
        <taxon>Diplogelasinospora</taxon>
    </lineage>
</organism>
<dbReference type="InterPro" id="IPR036653">
    <property type="entry name" value="CinA-like_C"/>
</dbReference>
<dbReference type="Proteomes" id="UP001303473">
    <property type="component" value="Unassembled WGS sequence"/>
</dbReference>
<comment type="caution">
    <text evidence="2">The sequence shown here is derived from an EMBL/GenBank/DDBJ whole genome shotgun (WGS) entry which is preliminary data.</text>
</comment>
<proteinExistence type="predicted"/>
<dbReference type="Pfam" id="PF02464">
    <property type="entry name" value="CinA"/>
    <property type="match status" value="1"/>
</dbReference>
<dbReference type="InterPro" id="IPR008136">
    <property type="entry name" value="CinA_C"/>
</dbReference>
<evidence type="ECO:0000313" key="3">
    <source>
        <dbReference type="Proteomes" id="UP001303473"/>
    </source>
</evidence>
<reference evidence="3" key="1">
    <citation type="journal article" date="2023" name="Mol. Phylogenet. Evol.">
        <title>Genome-scale phylogeny and comparative genomics of the fungal order Sordariales.</title>
        <authorList>
            <person name="Hensen N."/>
            <person name="Bonometti L."/>
            <person name="Westerberg I."/>
            <person name="Brannstrom I.O."/>
            <person name="Guillou S."/>
            <person name="Cros-Aarteil S."/>
            <person name="Calhoun S."/>
            <person name="Haridas S."/>
            <person name="Kuo A."/>
            <person name="Mondo S."/>
            <person name="Pangilinan J."/>
            <person name="Riley R."/>
            <person name="LaButti K."/>
            <person name="Andreopoulos B."/>
            <person name="Lipzen A."/>
            <person name="Chen C."/>
            <person name="Yan M."/>
            <person name="Daum C."/>
            <person name="Ng V."/>
            <person name="Clum A."/>
            <person name="Steindorff A."/>
            <person name="Ohm R.A."/>
            <person name="Martin F."/>
            <person name="Silar P."/>
            <person name="Natvig D.O."/>
            <person name="Lalanne C."/>
            <person name="Gautier V."/>
            <person name="Ament-Velasquez S.L."/>
            <person name="Kruys A."/>
            <person name="Hutchinson M.I."/>
            <person name="Powell A.J."/>
            <person name="Barry K."/>
            <person name="Miller A.N."/>
            <person name="Grigoriev I.V."/>
            <person name="Debuchy R."/>
            <person name="Gladieux P."/>
            <person name="Hiltunen Thoren M."/>
            <person name="Johannesson H."/>
        </authorList>
    </citation>
    <scope>NUCLEOTIDE SEQUENCE [LARGE SCALE GENOMIC DNA]</scope>
    <source>
        <strain evidence="3">CBS 340.73</strain>
    </source>
</reference>
<dbReference type="EMBL" id="MU853815">
    <property type="protein sequence ID" value="KAK3939201.1"/>
    <property type="molecule type" value="Genomic_DNA"/>
</dbReference>
<name>A0AAN6S463_9PEZI</name>
<gene>
    <name evidence="2" type="ORF">QBC46DRAFT_263791</name>
</gene>
<keyword evidence="3" id="KW-1185">Reference proteome</keyword>
<dbReference type="SUPFAM" id="SSF142433">
    <property type="entry name" value="CinA-like"/>
    <property type="match status" value="1"/>
</dbReference>
<dbReference type="Gene3D" id="3.90.950.20">
    <property type="entry name" value="CinA-like"/>
    <property type="match status" value="1"/>
</dbReference>
<feature type="domain" description="CinA C-terminal" evidence="1">
    <location>
        <begin position="19"/>
        <end position="174"/>
    </location>
</feature>
<protein>
    <submittedName>
        <fullName evidence="2">Competence-damaged protein-domain-containing protein</fullName>
    </submittedName>
</protein>
<evidence type="ECO:0000313" key="2">
    <source>
        <dbReference type="EMBL" id="KAK3939201.1"/>
    </source>
</evidence>
<sequence length="716" mass="78222">MTSYDLPYIQRNTETLLDIATDVIRLLRSAGETVGVAESLTAGGVMAALTSVPGASAAFRGGVVSYATQLKQLLLVVDAGLIAREGVIHADVAAQMAEGARKATTFDGIPTTWGIGTTGVAGPDLQDGKPAGTVFIGIASPEGSRAWGPFCFPGPRERVREATVIEARSRLRDALVAGRSGGNRETMESHHFSRSTLSGLPNEILSLILSNFCLHCREPLKTPHAYSLIEPEPHEYEKLCWYSADCQALHSACLVSRKLRDIAQPILYHAFLPGYRGSCDSQSMQYDWRRRLTTFLRTVARRGDLAAQVRMVYLDDQALEGIEAEADPAIEEAARARGFRLSNFLGPFPRDDMWSVLSPYGPSGPKMTGMILACLPNLTNFSICCISGTILRCLPSSVLRAAGVSSLPLQTIDVIGGCLGDRFDGILEMAAPTLRTLNIFDAELSSGSLARPFPNLRNVGITTGGFGGSEFELLLPGRVGLETCIYEACECCGSPSFSPSHTVELLRSHTETLETLRLDLRFRDTPRLVDGMYLPERIPSLRDFAVLRDLFLNTLYIHNGVDESPDDDSVLIRLLPPSIVSLKLADSMSNDSRLERLAKGLLHLAEAASQGQFPRLQRVRCDTARRLDDYGVGEMFASAGVDFGYNTWPLTMGASRRKEFSKLTEVFVTREVISHQHYDDVEDSAGSVMSTFSHHSSSDDGNGYYYSRVRLDLSTL</sequence>
<dbReference type="NCBIfam" id="TIGR00199">
    <property type="entry name" value="PncC_domain"/>
    <property type="match status" value="1"/>
</dbReference>
<accession>A0AAN6S463</accession>
<evidence type="ECO:0000259" key="1">
    <source>
        <dbReference type="Pfam" id="PF02464"/>
    </source>
</evidence>
<dbReference type="AlphaFoldDB" id="A0AAN6S463"/>